<protein>
    <submittedName>
        <fullName evidence="1">Uncharacterized protein</fullName>
    </submittedName>
</protein>
<evidence type="ECO:0000313" key="1">
    <source>
        <dbReference type="EMBL" id="KAK8930533.1"/>
    </source>
</evidence>
<dbReference type="EMBL" id="JBBWWQ010000014">
    <property type="protein sequence ID" value="KAK8930533.1"/>
    <property type="molecule type" value="Genomic_DNA"/>
</dbReference>
<dbReference type="PANTHER" id="PTHR33874:SF1">
    <property type="entry name" value="RING FINGER PROTEIN"/>
    <property type="match status" value="1"/>
</dbReference>
<gene>
    <name evidence="1" type="ORF">KSP39_PZI016984</name>
</gene>
<organism evidence="1 2">
    <name type="scientific">Platanthera zijinensis</name>
    <dbReference type="NCBI Taxonomy" id="2320716"/>
    <lineage>
        <taxon>Eukaryota</taxon>
        <taxon>Viridiplantae</taxon>
        <taxon>Streptophyta</taxon>
        <taxon>Embryophyta</taxon>
        <taxon>Tracheophyta</taxon>
        <taxon>Spermatophyta</taxon>
        <taxon>Magnoliopsida</taxon>
        <taxon>Liliopsida</taxon>
        <taxon>Asparagales</taxon>
        <taxon>Orchidaceae</taxon>
        <taxon>Orchidoideae</taxon>
        <taxon>Orchideae</taxon>
        <taxon>Orchidinae</taxon>
        <taxon>Platanthera</taxon>
    </lineage>
</organism>
<dbReference type="AlphaFoldDB" id="A0AAP0G068"/>
<accession>A0AAP0G068</accession>
<proteinExistence type="predicted"/>
<name>A0AAP0G068_9ASPA</name>
<reference evidence="1 2" key="1">
    <citation type="journal article" date="2022" name="Nat. Plants">
        <title>Genomes of leafy and leafless Platanthera orchids illuminate the evolution of mycoheterotrophy.</title>
        <authorList>
            <person name="Li M.H."/>
            <person name="Liu K.W."/>
            <person name="Li Z."/>
            <person name="Lu H.C."/>
            <person name="Ye Q.L."/>
            <person name="Zhang D."/>
            <person name="Wang J.Y."/>
            <person name="Li Y.F."/>
            <person name="Zhong Z.M."/>
            <person name="Liu X."/>
            <person name="Yu X."/>
            <person name="Liu D.K."/>
            <person name="Tu X.D."/>
            <person name="Liu B."/>
            <person name="Hao Y."/>
            <person name="Liao X.Y."/>
            <person name="Jiang Y.T."/>
            <person name="Sun W.H."/>
            <person name="Chen J."/>
            <person name="Chen Y.Q."/>
            <person name="Ai Y."/>
            <person name="Zhai J.W."/>
            <person name="Wu S.S."/>
            <person name="Zhou Z."/>
            <person name="Hsiao Y.Y."/>
            <person name="Wu W.L."/>
            <person name="Chen Y.Y."/>
            <person name="Lin Y.F."/>
            <person name="Hsu J.L."/>
            <person name="Li C.Y."/>
            <person name="Wang Z.W."/>
            <person name="Zhao X."/>
            <person name="Zhong W.Y."/>
            <person name="Ma X.K."/>
            <person name="Ma L."/>
            <person name="Huang J."/>
            <person name="Chen G.Z."/>
            <person name="Huang M.Z."/>
            <person name="Huang L."/>
            <person name="Peng D.H."/>
            <person name="Luo Y.B."/>
            <person name="Zou S.Q."/>
            <person name="Chen S.P."/>
            <person name="Lan S."/>
            <person name="Tsai W.C."/>
            <person name="Van de Peer Y."/>
            <person name="Liu Z.J."/>
        </authorList>
    </citation>
    <scope>NUCLEOTIDE SEQUENCE [LARGE SCALE GENOMIC DNA]</scope>
    <source>
        <strain evidence="1">Lor287</strain>
    </source>
</reference>
<dbReference type="Proteomes" id="UP001418222">
    <property type="component" value="Unassembled WGS sequence"/>
</dbReference>
<dbReference type="PANTHER" id="PTHR33874">
    <property type="entry name" value="RING FINGER PROTEIN"/>
    <property type="match status" value="1"/>
</dbReference>
<sequence>METAEADAVALPALKLTQQRLPAATEQVRVKLDTIQAVIDHCQRALSLLEEPHGLIVNADPEVNVRAEEKETQPLSFLADDSDADVLCEMVKSKIDSQSFLEKLGSVNLSISQSDSDDATAWDMIDASDLWEAKQFGPDSKEGQDGYVLVNHEDIVEGITSFMAAYLLSLKEAKELTPNQLQEVLCKTFSAKKKKSKLRKAWEGSQVIYNVASWGATAFGIYQNPAIIKVAAVAFLSSCRVISKFL</sequence>
<evidence type="ECO:0000313" key="2">
    <source>
        <dbReference type="Proteomes" id="UP001418222"/>
    </source>
</evidence>
<keyword evidence="2" id="KW-1185">Reference proteome</keyword>
<comment type="caution">
    <text evidence="1">The sequence shown here is derived from an EMBL/GenBank/DDBJ whole genome shotgun (WGS) entry which is preliminary data.</text>
</comment>